<feature type="non-terminal residue" evidence="2">
    <location>
        <position position="1"/>
    </location>
</feature>
<evidence type="ECO:0000313" key="2">
    <source>
        <dbReference type="EMBL" id="SVD19307.1"/>
    </source>
</evidence>
<reference evidence="2" key="1">
    <citation type="submission" date="2018-05" db="EMBL/GenBank/DDBJ databases">
        <authorList>
            <person name="Lanie J.A."/>
            <person name="Ng W.-L."/>
            <person name="Kazmierczak K.M."/>
            <person name="Andrzejewski T.M."/>
            <person name="Davidsen T.M."/>
            <person name="Wayne K.J."/>
            <person name="Tettelin H."/>
            <person name="Glass J.I."/>
            <person name="Rusch D."/>
            <person name="Podicherti R."/>
            <person name="Tsui H.-C.T."/>
            <person name="Winkler M.E."/>
        </authorList>
    </citation>
    <scope>NUCLEOTIDE SEQUENCE</scope>
</reference>
<dbReference type="InterPro" id="IPR027051">
    <property type="entry name" value="XdhC_Rossmann_dom"/>
</dbReference>
<protein>
    <recommendedName>
        <fullName evidence="1">XdhC Rossmann domain-containing protein</fullName>
    </recommendedName>
</protein>
<dbReference type="Pfam" id="PF13478">
    <property type="entry name" value="XdhC_C"/>
    <property type="match status" value="1"/>
</dbReference>
<dbReference type="InterPro" id="IPR052698">
    <property type="entry name" value="MoCofactor_Util/Proc"/>
</dbReference>
<organism evidence="2">
    <name type="scientific">marine metagenome</name>
    <dbReference type="NCBI Taxonomy" id="408172"/>
    <lineage>
        <taxon>unclassified sequences</taxon>
        <taxon>metagenomes</taxon>
        <taxon>ecological metagenomes</taxon>
    </lineage>
</organism>
<proteinExistence type="predicted"/>
<dbReference type="PANTHER" id="PTHR30388:SF4">
    <property type="entry name" value="MOLYBDENUM COFACTOR INSERTION CHAPERONE PAOD"/>
    <property type="match status" value="1"/>
</dbReference>
<feature type="domain" description="XdhC Rossmann" evidence="1">
    <location>
        <begin position="137"/>
        <end position="280"/>
    </location>
</feature>
<sequence length="289" mass="31117">IEEAQVVLRSGSPKRVTYGVDDETAWSVGLSCGGEVSVFVETHPAVSEDAGARAVWAQLHSRLEANRPAVLLTRLEPRDLSSHLLVSPDGSAVGDWGEQTEGAVAAALEAYGQRTSGLKEVAGTPVFAHVFPRKDQLLIVGAGHISVALVRYAQVLDLETIVIDPRQVFAAPERFAVAPTQLHAKWPQEVLADLDLNEDTYTVLLTHDPKIDDPALQIFLRAPVAYIGALGGRKTQAARRERLRGEGFSDEDIGRIRGPVGLDIGAETAAEIALSIVGEVVEIKRSRSR</sequence>
<dbReference type="Gene3D" id="3.40.50.720">
    <property type="entry name" value="NAD(P)-binding Rossmann-like Domain"/>
    <property type="match status" value="1"/>
</dbReference>
<gene>
    <name evidence="2" type="ORF">METZ01_LOCUS372161</name>
</gene>
<dbReference type="PANTHER" id="PTHR30388">
    <property type="entry name" value="ALDEHYDE OXIDOREDUCTASE MOLYBDENUM COFACTOR ASSEMBLY PROTEIN"/>
    <property type="match status" value="1"/>
</dbReference>
<dbReference type="AlphaFoldDB" id="A0A382TCW5"/>
<name>A0A382TCW5_9ZZZZ</name>
<evidence type="ECO:0000259" key="1">
    <source>
        <dbReference type="Pfam" id="PF13478"/>
    </source>
</evidence>
<accession>A0A382TCW5</accession>
<dbReference type="EMBL" id="UINC01135268">
    <property type="protein sequence ID" value="SVD19307.1"/>
    <property type="molecule type" value="Genomic_DNA"/>
</dbReference>